<dbReference type="EMBL" id="BART01039463">
    <property type="protein sequence ID" value="GAH14203.1"/>
    <property type="molecule type" value="Genomic_DNA"/>
</dbReference>
<accession>X1F054</accession>
<sequence length="75" mass="8782">MTVNPSLKEEENYLPMKFSVYGGGKYMLYGRTRLVKEKSVSFAFHFYSQDRNNQLDFGAYLIKAPLLFGLWYRGV</sequence>
<dbReference type="AlphaFoldDB" id="X1F054"/>
<organism evidence="1">
    <name type="scientific">marine sediment metagenome</name>
    <dbReference type="NCBI Taxonomy" id="412755"/>
    <lineage>
        <taxon>unclassified sequences</taxon>
        <taxon>metagenomes</taxon>
        <taxon>ecological metagenomes</taxon>
    </lineage>
</organism>
<gene>
    <name evidence="1" type="ORF">S01H4_64846</name>
</gene>
<protein>
    <submittedName>
        <fullName evidence="1">Uncharacterized protein</fullName>
    </submittedName>
</protein>
<proteinExistence type="predicted"/>
<evidence type="ECO:0000313" key="1">
    <source>
        <dbReference type="EMBL" id="GAH14203.1"/>
    </source>
</evidence>
<reference evidence="1" key="1">
    <citation type="journal article" date="2014" name="Front. Microbiol.">
        <title>High frequency of phylogenetically diverse reductive dehalogenase-homologous genes in deep subseafloor sedimentary metagenomes.</title>
        <authorList>
            <person name="Kawai M."/>
            <person name="Futagami T."/>
            <person name="Toyoda A."/>
            <person name="Takaki Y."/>
            <person name="Nishi S."/>
            <person name="Hori S."/>
            <person name="Arai W."/>
            <person name="Tsubouchi T."/>
            <person name="Morono Y."/>
            <person name="Uchiyama I."/>
            <person name="Ito T."/>
            <person name="Fujiyama A."/>
            <person name="Inagaki F."/>
            <person name="Takami H."/>
        </authorList>
    </citation>
    <scope>NUCLEOTIDE SEQUENCE</scope>
    <source>
        <strain evidence="1">Expedition CK06-06</strain>
    </source>
</reference>
<name>X1F054_9ZZZZ</name>
<comment type="caution">
    <text evidence="1">The sequence shown here is derived from an EMBL/GenBank/DDBJ whole genome shotgun (WGS) entry which is preliminary data.</text>
</comment>
<feature type="non-terminal residue" evidence="1">
    <location>
        <position position="75"/>
    </location>
</feature>